<evidence type="ECO:0000313" key="2">
    <source>
        <dbReference type="Proteomes" id="UP001596957"/>
    </source>
</evidence>
<comment type="caution">
    <text evidence="1">The sequence shown here is derived from an EMBL/GenBank/DDBJ whole genome shotgun (WGS) entry which is preliminary data.</text>
</comment>
<dbReference type="EMBL" id="JBHTEC010000001">
    <property type="protein sequence ID" value="MFD0280102.1"/>
    <property type="molecule type" value="Genomic_DNA"/>
</dbReference>
<evidence type="ECO:0000313" key="1">
    <source>
        <dbReference type="EMBL" id="MFD0280102.1"/>
    </source>
</evidence>
<dbReference type="Proteomes" id="UP001596957">
    <property type="component" value="Unassembled WGS sequence"/>
</dbReference>
<proteinExistence type="predicted"/>
<keyword evidence="2" id="KW-1185">Reference proteome</keyword>
<evidence type="ECO:0008006" key="3">
    <source>
        <dbReference type="Google" id="ProtNLM"/>
    </source>
</evidence>
<accession>A0ABW2VBN3</accession>
<dbReference type="RefSeq" id="WP_381261682.1">
    <property type="nucleotide sequence ID" value="NZ_JBHTBI010000054.1"/>
</dbReference>
<protein>
    <recommendedName>
        <fullName evidence="3">PD-(D/E)XK nuclease superfamily protein</fullName>
    </recommendedName>
</protein>
<sequence length="335" mass="36326">MRTEDDWSDLLCLLAELDPDPLRSALLLAPGRITVWREASVKAGRRAPAGRADFIVLLDDIERTVMEVKLGAGAHGDQFAAYDAWADAKGIPVSARYLVGPNTDPIPNEPSHWSRQLTVAGLLARWNRSPDDLARLLSVRALQQFTQLEAEATGPASQASIALSDALRLRRLASMTQATAPPGTIFVPKQRSEAGAANICAWRKTADGYVVTEIQRLNPRSPRGGTGTPFEIRIMVGIPGATPEADGELADQHRSWLARRSFVQYAGSNVPAMVVAPEDDGFKTEKSRGKGHPRYYGYKGGGQASSAVLRSTVDLNDMVTAFSAALQYLTTYPEQ</sequence>
<organism evidence="1 2">
    <name type="scientific">Streptomyces lutosisoli</name>
    <dbReference type="NCBI Taxonomy" id="2665721"/>
    <lineage>
        <taxon>Bacteria</taxon>
        <taxon>Bacillati</taxon>
        <taxon>Actinomycetota</taxon>
        <taxon>Actinomycetes</taxon>
        <taxon>Kitasatosporales</taxon>
        <taxon>Streptomycetaceae</taxon>
        <taxon>Streptomyces</taxon>
    </lineage>
</organism>
<gene>
    <name evidence="1" type="ORF">ACFQZP_00165</name>
</gene>
<name>A0ABW2VBN3_9ACTN</name>
<reference evidence="2" key="1">
    <citation type="journal article" date="2019" name="Int. J. Syst. Evol. Microbiol.">
        <title>The Global Catalogue of Microorganisms (GCM) 10K type strain sequencing project: providing services to taxonomists for standard genome sequencing and annotation.</title>
        <authorList>
            <consortium name="The Broad Institute Genomics Platform"/>
            <consortium name="The Broad Institute Genome Sequencing Center for Infectious Disease"/>
            <person name="Wu L."/>
            <person name="Ma J."/>
        </authorList>
    </citation>
    <scope>NUCLEOTIDE SEQUENCE [LARGE SCALE GENOMIC DNA]</scope>
    <source>
        <strain evidence="2">CGMCC 4.7198</strain>
    </source>
</reference>